<comment type="function">
    <text evidence="12">Necessary for flagellar biosynthesis. May be involved in translocation of the flagellum.</text>
</comment>
<keyword evidence="4" id="KW-0813">Transport</keyword>
<dbReference type="Gene3D" id="1.20.120.1380">
    <property type="entry name" value="Flagellar FlhF biosynthesis protein, N domain"/>
    <property type="match status" value="1"/>
</dbReference>
<evidence type="ECO:0000256" key="5">
    <source>
        <dbReference type="ARBA" id="ARBA00022475"/>
    </source>
</evidence>
<keyword evidence="17" id="KW-0969">Cilium</keyword>
<reference evidence="18" key="1">
    <citation type="journal article" date="2019" name="Int. J. Syst. Evol. Microbiol.">
        <title>The Global Catalogue of Microorganisms (GCM) 10K type strain sequencing project: providing services to taxonomists for standard genome sequencing and annotation.</title>
        <authorList>
            <consortium name="The Broad Institute Genomics Platform"/>
            <consortium name="The Broad Institute Genome Sequencing Center for Infectious Disease"/>
            <person name="Wu L."/>
            <person name="Ma J."/>
        </authorList>
    </citation>
    <scope>NUCLEOTIDE SEQUENCE [LARGE SCALE GENOMIC DNA]</scope>
    <source>
        <strain evidence="18">CCM 8749</strain>
    </source>
</reference>
<comment type="subcellular location">
    <subcellularLocation>
        <location evidence="1">Cell membrane</location>
        <topology evidence="1">Peripheral membrane protein</topology>
        <orientation evidence="1">Cytoplasmic side</orientation>
    </subcellularLocation>
</comment>
<evidence type="ECO:0000313" key="18">
    <source>
        <dbReference type="Proteomes" id="UP001596250"/>
    </source>
</evidence>
<evidence type="ECO:0000256" key="12">
    <source>
        <dbReference type="ARBA" id="ARBA00025337"/>
    </source>
</evidence>
<proteinExistence type="inferred from homology"/>
<dbReference type="InterPro" id="IPR000897">
    <property type="entry name" value="SRP54_GTPase_dom"/>
</dbReference>
<evidence type="ECO:0000256" key="2">
    <source>
        <dbReference type="ARBA" id="ARBA00008531"/>
    </source>
</evidence>
<dbReference type="InterPro" id="IPR020006">
    <property type="entry name" value="FlhF"/>
</dbReference>
<keyword evidence="5" id="KW-1003">Cell membrane</keyword>
<evidence type="ECO:0000256" key="11">
    <source>
        <dbReference type="ARBA" id="ARBA00023225"/>
    </source>
</evidence>
<evidence type="ECO:0000256" key="8">
    <source>
        <dbReference type="ARBA" id="ARBA00022927"/>
    </source>
</evidence>
<dbReference type="PANTHER" id="PTHR43134">
    <property type="entry name" value="SIGNAL RECOGNITION PARTICLE RECEPTOR SUBUNIT ALPHA"/>
    <property type="match status" value="1"/>
</dbReference>
<dbReference type="PANTHER" id="PTHR43134:SF3">
    <property type="entry name" value="FLAGELLAR BIOSYNTHESIS PROTEIN FLHF"/>
    <property type="match status" value="1"/>
</dbReference>
<evidence type="ECO:0000256" key="4">
    <source>
        <dbReference type="ARBA" id="ARBA00022448"/>
    </source>
</evidence>
<evidence type="ECO:0000259" key="15">
    <source>
        <dbReference type="SMART" id="SM00382"/>
    </source>
</evidence>
<keyword evidence="17" id="KW-0282">Flagellum</keyword>
<evidence type="ECO:0000256" key="6">
    <source>
        <dbReference type="ARBA" id="ARBA00022741"/>
    </source>
</evidence>
<evidence type="ECO:0000256" key="1">
    <source>
        <dbReference type="ARBA" id="ARBA00004413"/>
    </source>
</evidence>
<dbReference type="NCBIfam" id="TIGR03499">
    <property type="entry name" value="FlhF"/>
    <property type="match status" value="1"/>
</dbReference>
<evidence type="ECO:0000256" key="9">
    <source>
        <dbReference type="ARBA" id="ARBA00023134"/>
    </source>
</evidence>
<dbReference type="RefSeq" id="WP_379893562.1">
    <property type="nucleotide sequence ID" value="NZ_CBCSCT010000001.1"/>
</dbReference>
<dbReference type="InterPro" id="IPR047040">
    <property type="entry name" value="FlhF__GTPase_dom"/>
</dbReference>
<evidence type="ECO:0000313" key="17">
    <source>
        <dbReference type="EMBL" id="MFC5986232.1"/>
    </source>
</evidence>
<dbReference type="CDD" id="cd17873">
    <property type="entry name" value="FlhF"/>
    <property type="match status" value="1"/>
</dbReference>
<feature type="domain" description="SRP54-type proteins GTP-binding" evidence="16">
    <location>
        <begin position="232"/>
        <end position="423"/>
    </location>
</feature>
<protein>
    <recommendedName>
        <fullName evidence="3 13">Flagellar biosynthesis protein FlhF</fullName>
    </recommendedName>
</protein>
<dbReference type="SUPFAM" id="SSF52540">
    <property type="entry name" value="P-loop containing nucleoside triphosphate hydrolases"/>
    <property type="match status" value="1"/>
</dbReference>
<keyword evidence="18" id="KW-1185">Reference proteome</keyword>
<dbReference type="InterPro" id="IPR027417">
    <property type="entry name" value="P-loop_NTPase"/>
</dbReference>
<keyword evidence="8" id="KW-0653">Protein transport</keyword>
<accession>A0ABW1IMG1</accession>
<dbReference type="InterPro" id="IPR003593">
    <property type="entry name" value="AAA+_ATPase"/>
</dbReference>
<gene>
    <name evidence="17" type="primary">flhF</name>
    <name evidence="17" type="ORF">ACFPXP_07270</name>
</gene>
<sequence length="428" mass="47881">MRVKRYLVDTMPDALHKIRADLGKDAVIINTKEIKVGGFLGLFRKKKIEVIAALDSNEKPTPVTTAANLDSFTEALKSAQTNVLKPEVESAIEQAPIIPPVMTARSERVSASTRYQPTYERSSTNRPSSSEPMGEHIWDELKQLKEMLKKLNHLQTEGTPSLPEGFQTYKELLLQHGVMREIVDSIMEQAMDANKSAAGQAAEVASEAVPFIRSVMQNILPEERFEGLNEHARIVNFVGPTGVGKTTTIAKLAAEQVLKQNKKVGFITSDTYRISAVEQLRTYANILNVPLEVVFSPQELIKAFQKLEDCDLIFMDTAGRNYRNEMFVSELNSLLSSHESSETYLVLSLAAKYADMKLITKNFSKFKLDKVLFTKLDETETYGAILNIAYEFPLKLSYITNGQNVPQDIECMQQNDILELLLGEDGHG</sequence>
<dbReference type="SMART" id="SM00962">
    <property type="entry name" value="SRP54"/>
    <property type="match status" value="1"/>
</dbReference>
<organism evidence="17 18">
    <name type="scientific">Marinicrinis lubricantis</name>
    <dbReference type="NCBI Taxonomy" id="2086470"/>
    <lineage>
        <taxon>Bacteria</taxon>
        <taxon>Bacillati</taxon>
        <taxon>Bacillota</taxon>
        <taxon>Bacilli</taxon>
        <taxon>Bacillales</taxon>
        <taxon>Paenibacillaceae</taxon>
    </lineage>
</organism>
<keyword evidence="10" id="KW-0472">Membrane</keyword>
<comment type="caution">
    <text evidence="17">The sequence shown here is derived from an EMBL/GenBank/DDBJ whole genome shotgun (WGS) entry which is preliminary data.</text>
</comment>
<name>A0ABW1IMG1_9BACL</name>
<evidence type="ECO:0000256" key="3">
    <source>
        <dbReference type="ARBA" id="ARBA00014919"/>
    </source>
</evidence>
<dbReference type="Proteomes" id="UP001596250">
    <property type="component" value="Unassembled WGS sequence"/>
</dbReference>
<keyword evidence="11" id="KW-1006">Bacterial flagellum protein export</keyword>
<evidence type="ECO:0000259" key="16">
    <source>
        <dbReference type="SMART" id="SM00962"/>
    </source>
</evidence>
<evidence type="ECO:0000256" key="13">
    <source>
        <dbReference type="NCBIfam" id="TIGR03499"/>
    </source>
</evidence>
<feature type="compositionally biased region" description="Polar residues" evidence="14">
    <location>
        <begin position="109"/>
        <end position="131"/>
    </location>
</feature>
<keyword evidence="9" id="KW-0342">GTP-binding</keyword>
<keyword evidence="7" id="KW-1005">Bacterial flagellum biogenesis</keyword>
<keyword evidence="6" id="KW-0547">Nucleotide-binding</keyword>
<evidence type="ECO:0000256" key="7">
    <source>
        <dbReference type="ARBA" id="ARBA00022795"/>
    </source>
</evidence>
<feature type="domain" description="AAA+ ATPase" evidence="15">
    <location>
        <begin position="231"/>
        <end position="378"/>
    </location>
</feature>
<comment type="similarity">
    <text evidence="2">Belongs to the GTP-binding SRP family.</text>
</comment>
<dbReference type="SMART" id="SM00382">
    <property type="entry name" value="AAA"/>
    <property type="match status" value="1"/>
</dbReference>
<keyword evidence="17" id="KW-0966">Cell projection</keyword>
<evidence type="ECO:0000256" key="10">
    <source>
        <dbReference type="ARBA" id="ARBA00023136"/>
    </source>
</evidence>
<dbReference type="EMBL" id="JBHSQV010000036">
    <property type="protein sequence ID" value="MFC5986232.1"/>
    <property type="molecule type" value="Genomic_DNA"/>
</dbReference>
<dbReference type="Gene3D" id="3.40.50.300">
    <property type="entry name" value="P-loop containing nucleotide triphosphate hydrolases"/>
    <property type="match status" value="1"/>
</dbReference>
<feature type="region of interest" description="Disordered" evidence="14">
    <location>
        <begin position="108"/>
        <end position="134"/>
    </location>
</feature>
<dbReference type="Pfam" id="PF00448">
    <property type="entry name" value="SRP54"/>
    <property type="match status" value="1"/>
</dbReference>
<evidence type="ECO:0000256" key="14">
    <source>
        <dbReference type="SAM" id="MobiDB-lite"/>
    </source>
</evidence>